<proteinExistence type="predicted"/>
<dbReference type="PANTHER" id="PTHR39337">
    <property type="entry name" value="BLR5642 PROTEIN"/>
    <property type="match status" value="1"/>
</dbReference>
<keyword evidence="2" id="KW-1185">Reference proteome</keyword>
<dbReference type="Proteomes" id="UP000223071">
    <property type="component" value="Unassembled WGS sequence"/>
</dbReference>
<protein>
    <submittedName>
        <fullName evidence="1">Uncharacterized protein DUF488</fullName>
    </submittedName>
</protein>
<dbReference type="PANTHER" id="PTHR39337:SF1">
    <property type="entry name" value="BLR5642 PROTEIN"/>
    <property type="match status" value="1"/>
</dbReference>
<reference evidence="1 2" key="1">
    <citation type="submission" date="2017-09" db="EMBL/GenBank/DDBJ databases">
        <title>Sequencing the genomes of two abundant thermophiles in Great Basin hot springs: Thermocrinis jamiesonii and novel Chloroflexi Thermoflexus hugenholtzii.</title>
        <authorList>
            <person name="Hedlund B."/>
        </authorList>
    </citation>
    <scope>NUCLEOTIDE SEQUENCE [LARGE SCALE GENOMIC DNA]</scope>
    <source>
        <strain evidence="1 2">G233</strain>
    </source>
</reference>
<organism evidence="1 2">
    <name type="scientific">Tepidiforma thermophila (strain KCTC 52669 / CGMCC 1.13589 / G233)</name>
    <dbReference type="NCBI Taxonomy" id="2761530"/>
    <lineage>
        <taxon>Bacteria</taxon>
        <taxon>Bacillati</taxon>
        <taxon>Chloroflexota</taxon>
        <taxon>Tepidiformia</taxon>
        <taxon>Tepidiformales</taxon>
        <taxon>Tepidiformaceae</taxon>
        <taxon>Tepidiforma</taxon>
    </lineage>
</organism>
<dbReference type="EMBL" id="PDJQ01000001">
    <property type="protein sequence ID" value="PFG73764.1"/>
    <property type="molecule type" value="Genomic_DNA"/>
</dbReference>
<dbReference type="Pfam" id="PF04343">
    <property type="entry name" value="DUF488"/>
    <property type="match status" value="1"/>
</dbReference>
<dbReference type="AlphaFoldDB" id="A0A2A9HCS0"/>
<dbReference type="InterPro" id="IPR007438">
    <property type="entry name" value="DUF488"/>
</dbReference>
<dbReference type="RefSeq" id="WP_098504803.1">
    <property type="nucleotide sequence ID" value="NZ_PDJQ01000001.1"/>
</dbReference>
<gene>
    <name evidence="1" type="ORF">A9A59_0968</name>
</gene>
<evidence type="ECO:0000313" key="2">
    <source>
        <dbReference type="Proteomes" id="UP000223071"/>
    </source>
</evidence>
<evidence type="ECO:0000313" key="1">
    <source>
        <dbReference type="EMBL" id="PFG73764.1"/>
    </source>
</evidence>
<accession>A0A2A9HCS0</accession>
<comment type="caution">
    <text evidence="1">The sequence shown here is derived from an EMBL/GenBank/DDBJ whole genome shotgun (WGS) entry which is preliminary data.</text>
</comment>
<sequence length="145" mass="16848">MRVLTIGFTKKSARQFFEMIGRAGASRLVDVRLNNSSQLAGFTRRDDLEHFLDAILGIGYVHEPQLAPTPELLAGVQKERRPWSWYEEEFLRLMRERRIEERVPRELIDGAVLLCSEATPDQCHRRLVAEYLADRWGGMEIVHLQ</sequence>
<name>A0A2A9HCS0_TEPT2</name>